<gene>
    <name evidence="11" type="primary">thrH</name>
    <name evidence="11" type="ORF">ACFQDI_08645</name>
</gene>
<dbReference type="InterPro" id="IPR036412">
    <property type="entry name" value="HAD-like_sf"/>
</dbReference>
<keyword evidence="5" id="KW-0479">Metal-binding</keyword>
<evidence type="ECO:0000256" key="7">
    <source>
        <dbReference type="ARBA" id="ARBA00022842"/>
    </source>
</evidence>
<dbReference type="InterPro" id="IPR011863">
    <property type="entry name" value="HSK-PSP"/>
</dbReference>
<evidence type="ECO:0000256" key="8">
    <source>
        <dbReference type="ARBA" id="ARBA00023299"/>
    </source>
</evidence>
<dbReference type="Pfam" id="PF00702">
    <property type="entry name" value="Hydrolase"/>
    <property type="match status" value="1"/>
</dbReference>
<evidence type="ECO:0000256" key="10">
    <source>
        <dbReference type="ARBA" id="ARBA00048523"/>
    </source>
</evidence>
<proteinExistence type="predicted"/>
<dbReference type="Gene3D" id="3.90.1470.10">
    <property type="entry name" value="thrh gene product, domain 2"/>
    <property type="match status" value="1"/>
</dbReference>
<keyword evidence="4" id="KW-0028">Amino-acid biosynthesis</keyword>
<keyword evidence="12" id="KW-1185">Reference proteome</keyword>
<evidence type="ECO:0000256" key="1">
    <source>
        <dbReference type="ARBA" id="ARBA00001946"/>
    </source>
</evidence>
<evidence type="ECO:0000313" key="12">
    <source>
        <dbReference type="Proteomes" id="UP001596052"/>
    </source>
</evidence>
<reference evidence="12" key="1">
    <citation type="journal article" date="2019" name="Int. J. Syst. Evol. Microbiol.">
        <title>The Global Catalogue of Microorganisms (GCM) 10K type strain sequencing project: providing services to taxonomists for standard genome sequencing and annotation.</title>
        <authorList>
            <consortium name="The Broad Institute Genomics Platform"/>
            <consortium name="The Broad Institute Genome Sequencing Center for Infectious Disease"/>
            <person name="Wu L."/>
            <person name="Ma J."/>
        </authorList>
    </citation>
    <scope>NUCLEOTIDE SEQUENCE [LARGE SCALE GENOMIC DNA]</scope>
    <source>
        <strain evidence="12">CGMCC 4.1469</strain>
    </source>
</reference>
<protein>
    <recommendedName>
        <fullName evidence="3">phosphoserine phosphatase</fullName>
        <ecNumber evidence="3">3.1.3.3</ecNumber>
    </recommendedName>
</protein>
<evidence type="ECO:0000313" key="11">
    <source>
        <dbReference type="EMBL" id="MFC5454917.1"/>
    </source>
</evidence>
<evidence type="ECO:0000256" key="5">
    <source>
        <dbReference type="ARBA" id="ARBA00022723"/>
    </source>
</evidence>
<organism evidence="11 12">
    <name type="scientific">Prosthecobacter fluviatilis</name>
    <dbReference type="NCBI Taxonomy" id="445931"/>
    <lineage>
        <taxon>Bacteria</taxon>
        <taxon>Pseudomonadati</taxon>
        <taxon>Verrucomicrobiota</taxon>
        <taxon>Verrucomicrobiia</taxon>
        <taxon>Verrucomicrobiales</taxon>
        <taxon>Verrucomicrobiaceae</taxon>
        <taxon>Prosthecobacter</taxon>
    </lineage>
</organism>
<dbReference type="EC" id="3.1.3.3" evidence="3"/>
<comment type="caution">
    <text evidence="11">The sequence shown here is derived from an EMBL/GenBank/DDBJ whole genome shotgun (WGS) entry which is preliminary data.</text>
</comment>
<dbReference type="EMBL" id="JBHSMQ010000002">
    <property type="protein sequence ID" value="MFC5454917.1"/>
    <property type="molecule type" value="Genomic_DNA"/>
</dbReference>
<dbReference type="RefSeq" id="WP_377165484.1">
    <property type="nucleotide sequence ID" value="NZ_JBHSMQ010000002.1"/>
</dbReference>
<dbReference type="Proteomes" id="UP001596052">
    <property type="component" value="Unassembled WGS sequence"/>
</dbReference>
<accession>A0ABW0KPL4</accession>
<keyword evidence="7" id="KW-0460">Magnesium</keyword>
<dbReference type="Gene3D" id="3.40.50.1000">
    <property type="entry name" value="HAD superfamily/HAD-like"/>
    <property type="match status" value="1"/>
</dbReference>
<dbReference type="PANTHER" id="PTHR43344:SF2">
    <property type="entry name" value="PHOSPHOSERINE PHOSPHATASE"/>
    <property type="match status" value="1"/>
</dbReference>
<dbReference type="InterPro" id="IPR023214">
    <property type="entry name" value="HAD_sf"/>
</dbReference>
<evidence type="ECO:0000256" key="9">
    <source>
        <dbReference type="ARBA" id="ARBA00048138"/>
    </source>
</evidence>
<evidence type="ECO:0000256" key="6">
    <source>
        <dbReference type="ARBA" id="ARBA00022801"/>
    </source>
</evidence>
<dbReference type="InterPro" id="IPR050582">
    <property type="entry name" value="HAD-like_SerB"/>
</dbReference>
<dbReference type="SUPFAM" id="SSF56784">
    <property type="entry name" value="HAD-like"/>
    <property type="match status" value="1"/>
</dbReference>
<evidence type="ECO:0000256" key="4">
    <source>
        <dbReference type="ARBA" id="ARBA00022605"/>
    </source>
</evidence>
<keyword evidence="8" id="KW-0718">Serine biosynthesis</keyword>
<keyword evidence="6 11" id="KW-0378">Hydrolase</keyword>
<sequence>MTSLRMKQQTIVTLDLEGVLVPEIWIAFAEKTGIPELRRTTRDEPDYDVLMKSRLKILDEHGLKLPDIQQVISTLSPLEGAKAFLDELRSTTQVIILSDTFAEFAQPLMRQLDWPTIFCHQLDVAPDGRILDYKLRQPNQKQKSVAAFKALNYRVIAAGDSFNDTTMLGEADVGFFFHAPASIQTQFPQFKPFDDYGELLAAMRAVL</sequence>
<comment type="pathway">
    <text evidence="2">Amino-acid biosynthesis; L-serine biosynthesis; L-serine from 3-phospho-D-glycerate: step 3/3.</text>
</comment>
<comment type="catalytic activity">
    <reaction evidence="9">
        <text>O-phospho-L-serine + H2O = L-serine + phosphate</text>
        <dbReference type="Rhea" id="RHEA:21208"/>
        <dbReference type="ChEBI" id="CHEBI:15377"/>
        <dbReference type="ChEBI" id="CHEBI:33384"/>
        <dbReference type="ChEBI" id="CHEBI:43474"/>
        <dbReference type="ChEBI" id="CHEBI:57524"/>
        <dbReference type="EC" id="3.1.3.3"/>
    </reaction>
</comment>
<name>A0ABW0KPL4_9BACT</name>
<comment type="cofactor">
    <cofactor evidence="1">
        <name>Mg(2+)</name>
        <dbReference type="ChEBI" id="CHEBI:18420"/>
    </cofactor>
</comment>
<dbReference type="PANTHER" id="PTHR43344">
    <property type="entry name" value="PHOSPHOSERINE PHOSPHATASE"/>
    <property type="match status" value="1"/>
</dbReference>
<dbReference type="NCBIfam" id="TIGR02137">
    <property type="entry name" value="HSK-PSP"/>
    <property type="match status" value="1"/>
</dbReference>
<comment type="catalytic activity">
    <reaction evidence="10">
        <text>O-phospho-D-serine + H2O = D-serine + phosphate</text>
        <dbReference type="Rhea" id="RHEA:24873"/>
        <dbReference type="ChEBI" id="CHEBI:15377"/>
        <dbReference type="ChEBI" id="CHEBI:35247"/>
        <dbReference type="ChEBI" id="CHEBI:43474"/>
        <dbReference type="ChEBI" id="CHEBI:58680"/>
        <dbReference type="EC" id="3.1.3.3"/>
    </reaction>
</comment>
<dbReference type="GO" id="GO:0016787">
    <property type="term" value="F:hydrolase activity"/>
    <property type="evidence" value="ECO:0007669"/>
    <property type="project" value="UniProtKB-KW"/>
</dbReference>
<evidence type="ECO:0000256" key="2">
    <source>
        <dbReference type="ARBA" id="ARBA00005135"/>
    </source>
</evidence>
<evidence type="ECO:0000256" key="3">
    <source>
        <dbReference type="ARBA" id="ARBA00012640"/>
    </source>
</evidence>
<dbReference type="NCBIfam" id="NF010109">
    <property type="entry name" value="PRK13582.1"/>
    <property type="match status" value="1"/>
</dbReference>